<dbReference type="AlphaFoldDB" id="A0A9R1SXY1"/>
<keyword evidence="2" id="KW-0732">Signal</keyword>
<dbReference type="Proteomes" id="UP000694866">
    <property type="component" value="Unplaced"/>
</dbReference>
<feature type="chain" id="PRO_5040408486" evidence="2">
    <location>
        <begin position="22"/>
        <end position="80"/>
    </location>
</feature>
<dbReference type="SUPFAM" id="SSF57567">
    <property type="entry name" value="Serine protease inhibitors"/>
    <property type="match status" value="1"/>
</dbReference>
<dbReference type="KEGG" id="fas:105264122"/>
<evidence type="ECO:0000259" key="3">
    <source>
        <dbReference type="Pfam" id="PF01826"/>
    </source>
</evidence>
<feature type="domain" description="TIL" evidence="3">
    <location>
        <begin position="24"/>
        <end position="79"/>
    </location>
</feature>
<dbReference type="InterPro" id="IPR036084">
    <property type="entry name" value="Ser_inhib-like_sf"/>
</dbReference>
<dbReference type="CDD" id="cd19941">
    <property type="entry name" value="TIL"/>
    <property type="match status" value="1"/>
</dbReference>
<organism evidence="4 5">
    <name type="scientific">Fopius arisanus</name>
    <dbReference type="NCBI Taxonomy" id="64838"/>
    <lineage>
        <taxon>Eukaryota</taxon>
        <taxon>Metazoa</taxon>
        <taxon>Ecdysozoa</taxon>
        <taxon>Arthropoda</taxon>
        <taxon>Hexapoda</taxon>
        <taxon>Insecta</taxon>
        <taxon>Pterygota</taxon>
        <taxon>Neoptera</taxon>
        <taxon>Endopterygota</taxon>
        <taxon>Hymenoptera</taxon>
        <taxon>Apocrita</taxon>
        <taxon>Ichneumonoidea</taxon>
        <taxon>Braconidae</taxon>
        <taxon>Opiinae</taxon>
        <taxon>Fopius</taxon>
    </lineage>
</organism>
<dbReference type="Pfam" id="PF01826">
    <property type="entry name" value="TIL"/>
    <property type="match status" value="1"/>
</dbReference>
<evidence type="ECO:0000256" key="2">
    <source>
        <dbReference type="SAM" id="SignalP"/>
    </source>
</evidence>
<evidence type="ECO:0000313" key="5">
    <source>
        <dbReference type="RefSeq" id="XP_011299075.1"/>
    </source>
</evidence>
<sequence>MSRAGVAFLVVTAIFVIGGNCQLCGPDETFVDCPSGCGEQTCQSRPLPPDANCPAVCRPSCICNYGLTRREHGGPCVQQC</sequence>
<dbReference type="RefSeq" id="XP_011299075.1">
    <property type="nucleotide sequence ID" value="XM_011300773.1"/>
</dbReference>
<dbReference type="GeneID" id="105264122"/>
<protein>
    <submittedName>
        <fullName evidence="5">Cysteine-rich venom protein 6-like</fullName>
    </submittedName>
</protein>
<evidence type="ECO:0000313" key="4">
    <source>
        <dbReference type="Proteomes" id="UP000694866"/>
    </source>
</evidence>
<dbReference type="InterPro" id="IPR002919">
    <property type="entry name" value="TIL_dom"/>
</dbReference>
<gene>
    <name evidence="5" type="primary">LOC105264122</name>
</gene>
<keyword evidence="4" id="KW-1185">Reference proteome</keyword>
<evidence type="ECO:0000256" key="1">
    <source>
        <dbReference type="ARBA" id="ARBA00007611"/>
    </source>
</evidence>
<feature type="signal peptide" evidence="2">
    <location>
        <begin position="1"/>
        <end position="21"/>
    </location>
</feature>
<name>A0A9R1SXY1_9HYME</name>
<accession>A0A9R1SXY1</accession>
<reference evidence="5" key="1">
    <citation type="submission" date="2025-08" db="UniProtKB">
        <authorList>
            <consortium name="RefSeq"/>
        </authorList>
    </citation>
    <scope>IDENTIFICATION</scope>
    <source>
        <strain evidence="5">USDA-PBARC FA_bdor</strain>
        <tissue evidence="5">Whole organism</tissue>
    </source>
</reference>
<dbReference type="OrthoDB" id="5945029at2759"/>
<dbReference type="Gene3D" id="2.10.25.10">
    <property type="entry name" value="Laminin"/>
    <property type="match status" value="1"/>
</dbReference>
<comment type="similarity">
    <text evidence="1">Belongs to the serine protease inhibitor-like (TIL domain-containing) family.</text>
</comment>
<proteinExistence type="inferred from homology"/>